<dbReference type="InterPro" id="IPR012495">
    <property type="entry name" value="TadE-like_dom"/>
</dbReference>
<keyword evidence="1" id="KW-0812">Transmembrane</keyword>
<dbReference type="OrthoDB" id="4220102at2"/>
<reference evidence="3 4" key="1">
    <citation type="submission" date="2018-10" db="EMBL/GenBank/DDBJ databases">
        <title>Genomic Encyclopedia of Archaeal and Bacterial Type Strains, Phase II (KMG-II): from individual species to whole genera.</title>
        <authorList>
            <person name="Goeker M."/>
        </authorList>
    </citation>
    <scope>NUCLEOTIDE SEQUENCE [LARGE SCALE GENOMIC DNA]</scope>
    <source>
        <strain evidence="3 4">DSM 43383</strain>
    </source>
</reference>
<organism evidence="3 4">
    <name type="scientific">Actinomadura pelletieri DSM 43383</name>
    <dbReference type="NCBI Taxonomy" id="1120940"/>
    <lineage>
        <taxon>Bacteria</taxon>
        <taxon>Bacillati</taxon>
        <taxon>Actinomycetota</taxon>
        <taxon>Actinomycetes</taxon>
        <taxon>Streptosporangiales</taxon>
        <taxon>Thermomonosporaceae</taxon>
        <taxon>Actinomadura</taxon>
    </lineage>
</organism>
<name>A0A495QWX9_9ACTN</name>
<accession>A0A495QWX9</accession>
<protein>
    <submittedName>
        <fullName evidence="3">TadE-like protein</fullName>
    </submittedName>
</protein>
<dbReference type="EMBL" id="RBWU01000001">
    <property type="protein sequence ID" value="RKS78610.1"/>
    <property type="molecule type" value="Genomic_DNA"/>
</dbReference>
<dbReference type="Proteomes" id="UP000274601">
    <property type="component" value="Unassembled WGS sequence"/>
</dbReference>
<evidence type="ECO:0000259" key="2">
    <source>
        <dbReference type="Pfam" id="PF07811"/>
    </source>
</evidence>
<dbReference type="AlphaFoldDB" id="A0A495QWX9"/>
<keyword evidence="4" id="KW-1185">Reference proteome</keyword>
<evidence type="ECO:0000313" key="4">
    <source>
        <dbReference type="Proteomes" id="UP000274601"/>
    </source>
</evidence>
<evidence type="ECO:0000313" key="3">
    <source>
        <dbReference type="EMBL" id="RKS78610.1"/>
    </source>
</evidence>
<sequence>MDPGTMSDDRGSVTLETVIAVPLALLAVLLTINAALWFHARNTALAAAQEGVRTARAYGADPAQASTTALTFARSNSEGFLQSPSVDTSDSTATTIVVRVRGTAISVIPGLHLRVDQVARGPIERFTVPSGNSVTGGG</sequence>
<evidence type="ECO:0000256" key="1">
    <source>
        <dbReference type="SAM" id="Phobius"/>
    </source>
</evidence>
<feature type="domain" description="TadE-like" evidence="2">
    <location>
        <begin position="11"/>
        <end position="53"/>
    </location>
</feature>
<keyword evidence="1" id="KW-0472">Membrane</keyword>
<keyword evidence="1" id="KW-1133">Transmembrane helix</keyword>
<proteinExistence type="predicted"/>
<feature type="transmembrane region" description="Helical" evidence="1">
    <location>
        <begin position="20"/>
        <end position="38"/>
    </location>
</feature>
<dbReference type="Pfam" id="PF07811">
    <property type="entry name" value="TadE"/>
    <property type="match status" value="1"/>
</dbReference>
<comment type="caution">
    <text evidence="3">The sequence shown here is derived from an EMBL/GenBank/DDBJ whole genome shotgun (WGS) entry which is preliminary data.</text>
</comment>
<gene>
    <name evidence="3" type="ORF">BZB76_0027</name>
</gene>